<sequence>MSSSRLPHVFSSVASFAASHKIATGVVTTLVAASLITGGGIAVAQMMNPQAFMPQASVVRVVDGDTIEVSDHGQNKTIRLLNVNTPETVDPNKPIECGGPEASDYLKKLLPTGTIVRLGYDHDKRDRYGRDLAAVFLNGSLVDADIARNGWGVAIKIGENTRYYSQVFDAQREAHDKMAGLYDPSFACTPQQQAQAYAASQTPAAPGDTATVNALTAFVNTIDTDVSSGAKLLTILDGDHSSLPLALYTTAEIKSMRQSVERHHSKSQLEQKEATDHITRLKEQEEQRQQQERQEAEQRQHEQEQELAQQQKEQAEAQAQEYPQGQNQQQPANNNTGNYGAAVPQQTIAPAQPAPNPQPSQSSGSGGRPSNAAPCRKYAPGGKSFVYIDCVTKMPL</sequence>
<dbReference type="Pfam" id="PF00565">
    <property type="entry name" value="SNase"/>
    <property type="match status" value="1"/>
</dbReference>
<dbReference type="SUPFAM" id="SSF50199">
    <property type="entry name" value="Staphylococcal nuclease"/>
    <property type="match status" value="1"/>
</dbReference>
<dbReference type="InterPro" id="IPR035437">
    <property type="entry name" value="SNase_OB-fold_sf"/>
</dbReference>
<dbReference type="GO" id="GO:0003676">
    <property type="term" value="F:nucleic acid binding"/>
    <property type="evidence" value="ECO:0007669"/>
    <property type="project" value="InterPro"/>
</dbReference>
<feature type="region of interest" description="Disordered" evidence="1">
    <location>
        <begin position="282"/>
        <end position="381"/>
    </location>
</feature>
<feature type="compositionally biased region" description="Low complexity" evidence="1">
    <location>
        <begin position="306"/>
        <end position="351"/>
    </location>
</feature>
<evidence type="ECO:0000259" key="3">
    <source>
        <dbReference type="PROSITE" id="PS50830"/>
    </source>
</evidence>
<protein>
    <recommendedName>
        <fullName evidence="3">TNase-like domain-containing protein</fullName>
    </recommendedName>
</protein>
<name>A0A5N6RXC5_9BIFI</name>
<dbReference type="GO" id="GO:0004518">
    <property type="term" value="F:nuclease activity"/>
    <property type="evidence" value="ECO:0007669"/>
    <property type="project" value="InterPro"/>
</dbReference>
<keyword evidence="2" id="KW-0812">Transmembrane</keyword>
<keyword evidence="2" id="KW-0472">Membrane</keyword>
<dbReference type="InterPro" id="IPR002071">
    <property type="entry name" value="Thermonucl_AS"/>
</dbReference>
<keyword evidence="5" id="KW-1185">Reference proteome</keyword>
<evidence type="ECO:0000256" key="1">
    <source>
        <dbReference type="SAM" id="MobiDB-lite"/>
    </source>
</evidence>
<feature type="transmembrane region" description="Helical" evidence="2">
    <location>
        <begin position="22"/>
        <end position="44"/>
    </location>
</feature>
<dbReference type="PROSITE" id="PS50830">
    <property type="entry name" value="TNASE_3"/>
    <property type="match status" value="1"/>
</dbReference>
<keyword evidence="2" id="KW-1133">Transmembrane helix</keyword>
<feature type="domain" description="TNase-like" evidence="3">
    <location>
        <begin position="52"/>
        <end position="184"/>
    </location>
</feature>
<dbReference type="SMART" id="SM00318">
    <property type="entry name" value="SNc"/>
    <property type="match status" value="1"/>
</dbReference>
<dbReference type="PROSITE" id="PS01284">
    <property type="entry name" value="TNASE_2"/>
    <property type="match status" value="1"/>
</dbReference>
<dbReference type="Gene3D" id="2.40.50.90">
    <property type="match status" value="1"/>
</dbReference>
<evidence type="ECO:0000313" key="4">
    <source>
        <dbReference type="EMBL" id="KAE8127725.1"/>
    </source>
</evidence>
<dbReference type="RefSeq" id="WP_152581050.1">
    <property type="nucleotide sequence ID" value="NZ_QDAG01000007.1"/>
</dbReference>
<evidence type="ECO:0000313" key="5">
    <source>
        <dbReference type="Proteomes" id="UP000325415"/>
    </source>
</evidence>
<dbReference type="AlphaFoldDB" id="A0A5N6RXC5"/>
<evidence type="ECO:0000256" key="2">
    <source>
        <dbReference type="SAM" id="Phobius"/>
    </source>
</evidence>
<organism evidence="4 5">
    <name type="scientific">Bifidobacterium tibiigranuli</name>
    <dbReference type="NCBI Taxonomy" id="2172043"/>
    <lineage>
        <taxon>Bacteria</taxon>
        <taxon>Bacillati</taxon>
        <taxon>Actinomycetota</taxon>
        <taxon>Actinomycetes</taxon>
        <taxon>Bifidobacteriales</taxon>
        <taxon>Bifidobacteriaceae</taxon>
        <taxon>Bifidobacterium</taxon>
    </lineage>
</organism>
<accession>A0A5N6RXC5</accession>
<dbReference type="Proteomes" id="UP000325415">
    <property type="component" value="Unassembled WGS sequence"/>
</dbReference>
<dbReference type="EMBL" id="QDAG01000007">
    <property type="protein sequence ID" value="KAE8127725.1"/>
    <property type="molecule type" value="Genomic_DNA"/>
</dbReference>
<dbReference type="OrthoDB" id="5241375at2"/>
<proteinExistence type="predicted"/>
<reference evidence="4 5" key="1">
    <citation type="submission" date="2018-04" db="EMBL/GenBank/DDBJ databases">
        <authorList>
            <person name="Eckel V.P."/>
            <person name="Vogel R.F."/>
        </authorList>
    </citation>
    <scope>NUCLEOTIDE SEQUENCE [LARGE SCALE GENOMIC DNA]</scope>
    <source>
        <strain evidence="5">TMW 2.1764</strain>
    </source>
</reference>
<gene>
    <name evidence="4" type="ORF">DDE84_07310</name>
</gene>
<dbReference type="GeneID" id="78127489"/>
<comment type="caution">
    <text evidence="4">The sequence shown here is derived from an EMBL/GenBank/DDBJ whole genome shotgun (WGS) entry which is preliminary data.</text>
</comment>
<feature type="compositionally biased region" description="Basic and acidic residues" evidence="1">
    <location>
        <begin position="282"/>
        <end position="304"/>
    </location>
</feature>
<dbReference type="InterPro" id="IPR016071">
    <property type="entry name" value="Staphylococal_nuclease_OB-fold"/>
</dbReference>